<dbReference type="STRING" id="1229726.GRFL_2051"/>
<sequence>MELHFQIFVSVDVIEPGSDQSIFDFKLLIKDALSNITFLQNSWFGPIMEA</sequence>
<reference evidence="1 2" key="1">
    <citation type="submission" date="2016-07" db="EMBL/GenBank/DDBJ databases">
        <title>Multi-omics approach to identify versatile polysaccharide utilization systems of a marine flavobacterium Gramella flava.</title>
        <authorList>
            <person name="Tang K."/>
        </authorList>
    </citation>
    <scope>NUCLEOTIDE SEQUENCE [LARGE SCALE GENOMIC DNA]</scope>
    <source>
        <strain evidence="1 2">JLT2011</strain>
    </source>
</reference>
<name>A0A1L7I6N1_9FLAO</name>
<keyword evidence="2" id="KW-1185">Reference proteome</keyword>
<dbReference type="KEGG" id="gfl:GRFL_2051"/>
<evidence type="ECO:0000313" key="2">
    <source>
        <dbReference type="Proteomes" id="UP000186230"/>
    </source>
</evidence>
<gene>
    <name evidence="1" type="ORF">GRFL_2051</name>
</gene>
<proteinExistence type="predicted"/>
<dbReference type="AlphaFoldDB" id="A0A1L7I6N1"/>
<dbReference type="EMBL" id="CP016359">
    <property type="protein sequence ID" value="APU68775.1"/>
    <property type="molecule type" value="Genomic_DNA"/>
</dbReference>
<dbReference type="Proteomes" id="UP000186230">
    <property type="component" value="Chromosome"/>
</dbReference>
<evidence type="ECO:0000313" key="1">
    <source>
        <dbReference type="EMBL" id="APU68775.1"/>
    </source>
</evidence>
<accession>A0A1L7I6N1</accession>
<protein>
    <submittedName>
        <fullName evidence="1">Uncharacterized protein</fullName>
    </submittedName>
</protein>
<organism evidence="1 2">
    <name type="scientific">Christiangramia flava JLT2011</name>
    <dbReference type="NCBI Taxonomy" id="1229726"/>
    <lineage>
        <taxon>Bacteria</taxon>
        <taxon>Pseudomonadati</taxon>
        <taxon>Bacteroidota</taxon>
        <taxon>Flavobacteriia</taxon>
        <taxon>Flavobacteriales</taxon>
        <taxon>Flavobacteriaceae</taxon>
        <taxon>Christiangramia</taxon>
    </lineage>
</organism>